<dbReference type="AlphaFoldDB" id="A0A6P2IT55"/>
<organism evidence="2 3">
    <name type="scientific">Burkholderia lata (strain ATCC 17760 / DSM 23089 / LMG 22485 / NCIMB 9086 / R18194 / 383)</name>
    <dbReference type="NCBI Taxonomy" id="482957"/>
    <lineage>
        <taxon>Bacteria</taxon>
        <taxon>Pseudomonadati</taxon>
        <taxon>Pseudomonadota</taxon>
        <taxon>Betaproteobacteria</taxon>
        <taxon>Burkholderiales</taxon>
        <taxon>Burkholderiaceae</taxon>
        <taxon>Burkholderia</taxon>
        <taxon>Burkholderia cepacia complex</taxon>
    </lineage>
</organism>
<proteinExistence type="predicted"/>
<dbReference type="EMBL" id="CABVPU010000004">
    <property type="protein sequence ID" value="VWB34413.1"/>
    <property type="molecule type" value="Genomic_DNA"/>
</dbReference>
<accession>A0A6P2IT55</accession>
<gene>
    <name evidence="2" type="ORF">BLA15945_01530</name>
</gene>
<keyword evidence="1" id="KW-0732">Signal</keyword>
<feature type="signal peptide" evidence="1">
    <location>
        <begin position="1"/>
        <end position="24"/>
    </location>
</feature>
<feature type="chain" id="PRO_5026671897" description="Lipoprotein" evidence="1">
    <location>
        <begin position="25"/>
        <end position="202"/>
    </location>
</feature>
<evidence type="ECO:0008006" key="4">
    <source>
        <dbReference type="Google" id="ProtNLM"/>
    </source>
</evidence>
<evidence type="ECO:0000256" key="1">
    <source>
        <dbReference type="SAM" id="SignalP"/>
    </source>
</evidence>
<protein>
    <recommendedName>
        <fullName evidence="4">Lipoprotein</fullName>
    </recommendedName>
</protein>
<dbReference type="RefSeq" id="WP_174967940.1">
    <property type="nucleotide sequence ID" value="NZ_CABVPU010000004.1"/>
</dbReference>
<name>A0A6P2IT55_BURL3</name>
<reference evidence="2 3" key="1">
    <citation type="submission" date="2019-09" db="EMBL/GenBank/DDBJ databases">
        <authorList>
            <person name="Depoorter E."/>
        </authorList>
    </citation>
    <scope>NUCLEOTIDE SEQUENCE [LARGE SCALE GENOMIC DNA]</scope>
    <source>
        <strain evidence="2">R-15945</strain>
    </source>
</reference>
<sequence>MKNTTAIALLILTNSAWIASPSYAQHLAFNDGMEIHLPSYENKRANPDGSDSVCVDVNQSETITSICIYNKTSDKVARDNGFIKYGELSPEEKDRIPPLSDDALVYFEAGYSALYEVREEKIGDFIVYEADNTLCDISETSEKRPAVCYVAALAISKKTNSPPAIFVSAVIEPPTPGGRLGKKAEAKINSIKRIIKSIKIAR</sequence>
<evidence type="ECO:0000313" key="2">
    <source>
        <dbReference type="EMBL" id="VWB34413.1"/>
    </source>
</evidence>
<evidence type="ECO:0000313" key="3">
    <source>
        <dbReference type="Proteomes" id="UP000494174"/>
    </source>
</evidence>
<dbReference type="Proteomes" id="UP000494174">
    <property type="component" value="Unassembled WGS sequence"/>
</dbReference>